<accession>A0A3M6URH1</accession>
<proteinExistence type="predicted"/>
<gene>
    <name evidence="1" type="ORF">pdam_00012104</name>
</gene>
<evidence type="ECO:0000313" key="1">
    <source>
        <dbReference type="EMBL" id="RMX56164.1"/>
    </source>
</evidence>
<dbReference type="EMBL" id="RCHS01000902">
    <property type="protein sequence ID" value="RMX56164.1"/>
    <property type="molecule type" value="Genomic_DNA"/>
</dbReference>
<name>A0A3M6URH1_POCDA</name>
<protein>
    <submittedName>
        <fullName evidence="1">Uncharacterized protein</fullName>
    </submittedName>
</protein>
<dbReference type="Proteomes" id="UP000275408">
    <property type="component" value="Unassembled WGS sequence"/>
</dbReference>
<keyword evidence="2" id="KW-1185">Reference proteome</keyword>
<organism evidence="1 2">
    <name type="scientific">Pocillopora damicornis</name>
    <name type="common">Cauliflower coral</name>
    <name type="synonym">Millepora damicornis</name>
    <dbReference type="NCBI Taxonomy" id="46731"/>
    <lineage>
        <taxon>Eukaryota</taxon>
        <taxon>Metazoa</taxon>
        <taxon>Cnidaria</taxon>
        <taxon>Anthozoa</taxon>
        <taxon>Hexacorallia</taxon>
        <taxon>Scleractinia</taxon>
        <taxon>Astrocoeniina</taxon>
        <taxon>Pocilloporidae</taxon>
        <taxon>Pocillopora</taxon>
    </lineage>
</organism>
<dbReference type="OrthoDB" id="6003595at2759"/>
<sequence>MTRRQLAWFSDVQFSIYTLAEKPDDVEGSEAHAKRVFELANVWFKKLDIKNTFKPKVLAKISQPGNNKHSIGSSIAVSHFLRPICLYNRIIRLKRTLAKTILHFEPLKLEEDEWVFEAFQHKSGDDGYRSKKDTCKNCKMIFFGDHWGEGHSTFLGACAEYCAVNELLPPEGTAQDKVDKEDSPLLKRNLSRCSLLFEGFKDISEKCIYVCKQKNCDENSLKEVYWKALEKFAVFENESFPVPQSSKSVKVGFN</sequence>
<reference evidence="1 2" key="1">
    <citation type="journal article" date="2018" name="Sci. Rep.">
        <title>Comparative analysis of the Pocillopora damicornis genome highlights role of immune system in coral evolution.</title>
        <authorList>
            <person name="Cunning R."/>
            <person name="Bay R.A."/>
            <person name="Gillette P."/>
            <person name="Baker A.C."/>
            <person name="Traylor-Knowles N."/>
        </authorList>
    </citation>
    <scope>NUCLEOTIDE SEQUENCE [LARGE SCALE GENOMIC DNA]</scope>
    <source>
        <strain evidence="1">RSMAS</strain>
        <tissue evidence="1">Whole animal</tissue>
    </source>
</reference>
<dbReference type="AlphaFoldDB" id="A0A3M6URH1"/>
<evidence type="ECO:0000313" key="2">
    <source>
        <dbReference type="Proteomes" id="UP000275408"/>
    </source>
</evidence>
<comment type="caution">
    <text evidence="1">The sequence shown here is derived from an EMBL/GenBank/DDBJ whole genome shotgun (WGS) entry which is preliminary data.</text>
</comment>